<comment type="similarity">
    <text evidence="2">Belongs to the ABC transporter superfamily.</text>
</comment>
<keyword evidence="5" id="KW-0677">Repeat</keyword>
<name>A0A552UYA1_9FIRM</name>
<dbReference type="AlphaFoldDB" id="A0A552UYA1"/>
<dbReference type="InterPro" id="IPR003439">
    <property type="entry name" value="ABC_transporter-like_ATP-bd"/>
</dbReference>
<evidence type="ECO:0000259" key="11">
    <source>
        <dbReference type="PROSITE" id="PS50893"/>
    </source>
</evidence>
<dbReference type="PROSITE" id="PS00211">
    <property type="entry name" value="ABC_TRANSPORTER_1"/>
    <property type="match status" value="2"/>
</dbReference>
<keyword evidence="4" id="KW-1003">Cell membrane</keyword>
<comment type="function">
    <text evidence="10">Probably part of an ABC transporter complex. Responsible for energy coupling to the transport system.</text>
</comment>
<dbReference type="FunFam" id="3.40.50.300:FF:000224">
    <property type="entry name" value="Energy-coupling factor transporter ATP-binding protein EcfA"/>
    <property type="match status" value="1"/>
</dbReference>
<sequence length="463" mass="52870">MIEIRELSFKYRGGSDYSLKDINLIIKKGECILLCGRSGCGKSTLLKLMNGIIPEFYDGDISGRVMINGMNTFTTPIYKLSKDVGSVFQNPKTQFYTTNTTDEIAFGLENYGIEREVINKRIKEVEKELHLENLMNKNIFNLSGGEKQKIAIASIYALNPEIFILDEPSSSLDIKSMKELSLTMKKLKSLGKTIIIAEHRLWYLKDIVDRAIYLEYGKIIREYSMDEIENLSEDERMRTGLRHSDYKSIEGFEDFETLNKGALLELKNLIFKRNTRTILSIKDLTFCYGNIIGIVGENGIGKSTLAKIICGLYKANKGKIFKKDENFNIRSRLNESLLIMQEVNCQLFTDSVKDEIVLTSNIKDDNALDTWLKDMELNNISDRNPHTLSGGQKQRVIILSALLSDKKILFFDEPTSGLDYRNMKIVAKNIKKVKGKDKLILIISHDVEFLESVCDKVIDFTYL</sequence>
<accession>A0A552UYA1</accession>
<dbReference type="Gene3D" id="3.40.50.300">
    <property type="entry name" value="P-loop containing nucleotide triphosphate hydrolases"/>
    <property type="match status" value="2"/>
</dbReference>
<evidence type="ECO:0000256" key="4">
    <source>
        <dbReference type="ARBA" id="ARBA00022475"/>
    </source>
</evidence>
<keyword evidence="3" id="KW-0813">Transport</keyword>
<dbReference type="InterPro" id="IPR017871">
    <property type="entry name" value="ABC_transporter-like_CS"/>
</dbReference>
<dbReference type="CDD" id="cd03225">
    <property type="entry name" value="ABC_cobalt_CbiO_domain1"/>
    <property type="match status" value="1"/>
</dbReference>
<dbReference type="GO" id="GO:0042626">
    <property type="term" value="F:ATPase-coupled transmembrane transporter activity"/>
    <property type="evidence" value="ECO:0007669"/>
    <property type="project" value="TreeGrafter"/>
</dbReference>
<dbReference type="OrthoDB" id="501320at2"/>
<dbReference type="PANTHER" id="PTHR43553">
    <property type="entry name" value="HEAVY METAL TRANSPORTER"/>
    <property type="match status" value="1"/>
</dbReference>
<dbReference type="GO" id="GO:0005524">
    <property type="term" value="F:ATP binding"/>
    <property type="evidence" value="ECO:0007669"/>
    <property type="project" value="UniProtKB-KW"/>
</dbReference>
<evidence type="ECO:0000256" key="3">
    <source>
        <dbReference type="ARBA" id="ARBA00022448"/>
    </source>
</evidence>
<dbReference type="InterPro" id="IPR050095">
    <property type="entry name" value="ECF_ABC_transporter_ATP-bd"/>
</dbReference>
<evidence type="ECO:0000256" key="6">
    <source>
        <dbReference type="ARBA" id="ARBA00022741"/>
    </source>
</evidence>
<evidence type="ECO:0000256" key="2">
    <source>
        <dbReference type="ARBA" id="ARBA00005417"/>
    </source>
</evidence>
<organism evidence="12 13">
    <name type="scientific">Criibacterium bergeronii</name>
    <dbReference type="NCBI Taxonomy" id="1871336"/>
    <lineage>
        <taxon>Bacteria</taxon>
        <taxon>Bacillati</taxon>
        <taxon>Bacillota</taxon>
        <taxon>Clostridia</taxon>
        <taxon>Peptostreptococcales</taxon>
        <taxon>Filifactoraceae</taxon>
        <taxon>Criibacterium</taxon>
    </lineage>
</organism>
<dbReference type="SUPFAM" id="SSF52540">
    <property type="entry name" value="P-loop containing nucleoside triphosphate hydrolases"/>
    <property type="match status" value="2"/>
</dbReference>
<evidence type="ECO:0000256" key="9">
    <source>
        <dbReference type="ARBA" id="ARBA00023136"/>
    </source>
</evidence>
<proteinExistence type="inferred from homology"/>
<dbReference type="GO" id="GO:0016887">
    <property type="term" value="F:ATP hydrolysis activity"/>
    <property type="evidence" value="ECO:0007669"/>
    <property type="project" value="InterPro"/>
</dbReference>
<comment type="subcellular location">
    <subcellularLocation>
        <location evidence="1">Cell membrane</location>
        <topology evidence="1">Peripheral membrane protein</topology>
    </subcellularLocation>
</comment>
<dbReference type="GO" id="GO:0043190">
    <property type="term" value="C:ATP-binding cassette (ABC) transporter complex"/>
    <property type="evidence" value="ECO:0007669"/>
    <property type="project" value="TreeGrafter"/>
</dbReference>
<evidence type="ECO:0000256" key="10">
    <source>
        <dbReference type="ARBA" id="ARBA00025157"/>
    </source>
</evidence>
<evidence type="ECO:0000256" key="8">
    <source>
        <dbReference type="ARBA" id="ARBA00022967"/>
    </source>
</evidence>
<evidence type="ECO:0000313" key="12">
    <source>
        <dbReference type="EMBL" id="TRW23215.1"/>
    </source>
</evidence>
<keyword evidence="6" id="KW-0547">Nucleotide-binding</keyword>
<keyword evidence="8" id="KW-1278">Translocase</keyword>
<dbReference type="RefSeq" id="WP_144398727.1">
    <property type="nucleotide sequence ID" value="NZ_VJXW01000019.1"/>
</dbReference>
<dbReference type="Proteomes" id="UP000319424">
    <property type="component" value="Unassembled WGS sequence"/>
</dbReference>
<evidence type="ECO:0000256" key="5">
    <source>
        <dbReference type="ARBA" id="ARBA00022737"/>
    </source>
</evidence>
<feature type="domain" description="ABC transporter" evidence="11">
    <location>
        <begin position="264"/>
        <end position="463"/>
    </location>
</feature>
<dbReference type="PROSITE" id="PS50893">
    <property type="entry name" value="ABC_TRANSPORTER_2"/>
    <property type="match status" value="2"/>
</dbReference>
<comment type="caution">
    <text evidence="12">The sequence shown here is derived from an EMBL/GenBank/DDBJ whole genome shotgun (WGS) entry which is preliminary data.</text>
</comment>
<evidence type="ECO:0000256" key="7">
    <source>
        <dbReference type="ARBA" id="ARBA00022840"/>
    </source>
</evidence>
<reference evidence="12 13" key="1">
    <citation type="submission" date="2019-07" db="EMBL/GenBank/DDBJ databases">
        <title>Criibacterium bergeronii gen. nov., sp. nov. isolated from human clinical samples.</title>
        <authorList>
            <person name="Maheux A.F."/>
            <person name="Boudreau D.K."/>
            <person name="Berube E."/>
            <person name="Brodeur S."/>
            <person name="Bernard K.A."/>
            <person name="Abed J.Y."/>
            <person name="Ducrey E."/>
            <person name="Guay E.F."/>
            <person name="Raymond F."/>
            <person name="Corbeil J."/>
            <person name="Domingo M.-C."/>
            <person name="Roy P.H."/>
            <person name="Boissinot M."/>
            <person name="Tocheva E.I."/>
            <person name="Omar R.F."/>
        </authorList>
    </citation>
    <scope>NUCLEOTIDE SEQUENCE [LARGE SCALE GENOMIC DNA]</scope>
    <source>
        <strain evidence="12 13">CCRI-24246</strain>
    </source>
</reference>
<dbReference type="PANTHER" id="PTHR43553:SF23">
    <property type="entry name" value="ABC TRANSPORTER ATP-BINDING COMPONENT"/>
    <property type="match status" value="1"/>
</dbReference>
<feature type="domain" description="ABC transporter" evidence="11">
    <location>
        <begin position="2"/>
        <end position="241"/>
    </location>
</feature>
<dbReference type="InterPro" id="IPR027417">
    <property type="entry name" value="P-loop_NTPase"/>
</dbReference>
<gene>
    <name evidence="12" type="ORF">FL857_10180</name>
</gene>
<protein>
    <submittedName>
        <fullName evidence="12">ABC transporter ATP-binding protein</fullName>
    </submittedName>
</protein>
<keyword evidence="7 12" id="KW-0067">ATP-binding</keyword>
<dbReference type="InterPro" id="IPR003593">
    <property type="entry name" value="AAA+_ATPase"/>
</dbReference>
<dbReference type="Pfam" id="PF00005">
    <property type="entry name" value="ABC_tran"/>
    <property type="match status" value="2"/>
</dbReference>
<dbReference type="EMBL" id="VJXW01000019">
    <property type="protein sequence ID" value="TRW23215.1"/>
    <property type="molecule type" value="Genomic_DNA"/>
</dbReference>
<dbReference type="SMART" id="SM00382">
    <property type="entry name" value="AAA"/>
    <property type="match status" value="2"/>
</dbReference>
<evidence type="ECO:0000256" key="1">
    <source>
        <dbReference type="ARBA" id="ARBA00004202"/>
    </source>
</evidence>
<evidence type="ECO:0000313" key="13">
    <source>
        <dbReference type="Proteomes" id="UP000319424"/>
    </source>
</evidence>
<keyword evidence="9" id="KW-0472">Membrane</keyword>
<dbReference type="InterPro" id="IPR015856">
    <property type="entry name" value="ABC_transpr_CbiO/EcfA_su"/>
</dbReference>